<feature type="transmembrane region" description="Helical" evidence="8">
    <location>
        <begin position="421"/>
        <end position="444"/>
    </location>
</feature>
<dbReference type="Gene3D" id="1.20.1250.20">
    <property type="entry name" value="MFS general substrate transporter like domains"/>
    <property type="match status" value="1"/>
</dbReference>
<dbReference type="FunFam" id="1.20.1250.20:FF:000218">
    <property type="entry name" value="facilitated trehalose transporter Tret1"/>
    <property type="match status" value="1"/>
</dbReference>
<keyword evidence="2" id="KW-0813">Transport</keyword>
<dbReference type="GO" id="GO:0005886">
    <property type="term" value="C:plasma membrane"/>
    <property type="evidence" value="ECO:0007669"/>
    <property type="project" value="UniProtKB-SubCell"/>
</dbReference>
<proteinExistence type="predicted"/>
<dbReference type="Proteomes" id="UP001153737">
    <property type="component" value="Chromosome 11"/>
</dbReference>
<feature type="transmembrane region" description="Helical" evidence="8">
    <location>
        <begin position="295"/>
        <end position="313"/>
    </location>
</feature>
<dbReference type="GO" id="GO:0022857">
    <property type="term" value="F:transmembrane transporter activity"/>
    <property type="evidence" value="ECO:0007669"/>
    <property type="project" value="InterPro"/>
</dbReference>
<feature type="transmembrane region" description="Helical" evidence="8">
    <location>
        <begin position="65"/>
        <end position="87"/>
    </location>
</feature>
<evidence type="ECO:0000256" key="5">
    <source>
        <dbReference type="ARBA" id="ARBA00022692"/>
    </source>
</evidence>
<evidence type="ECO:0000256" key="3">
    <source>
        <dbReference type="ARBA" id="ARBA00022475"/>
    </source>
</evidence>
<dbReference type="PROSITE" id="PS50850">
    <property type="entry name" value="MFS"/>
    <property type="match status" value="1"/>
</dbReference>
<dbReference type="InterPro" id="IPR050549">
    <property type="entry name" value="MFS_Trehalose_Transporter"/>
</dbReference>
<feature type="transmembrane region" description="Helical" evidence="8">
    <location>
        <begin position="21"/>
        <end position="45"/>
    </location>
</feature>
<feature type="domain" description="Major facilitator superfamily (MFS) profile" evidence="9">
    <location>
        <begin position="26"/>
        <end position="449"/>
    </location>
</feature>
<feature type="transmembrane region" description="Helical" evidence="8">
    <location>
        <begin position="154"/>
        <end position="174"/>
    </location>
</feature>
<keyword evidence="4" id="KW-0762">Sugar transport</keyword>
<dbReference type="PANTHER" id="PTHR48021">
    <property type="match status" value="1"/>
</dbReference>
<evidence type="ECO:0000256" key="8">
    <source>
        <dbReference type="SAM" id="Phobius"/>
    </source>
</evidence>
<dbReference type="SUPFAM" id="SSF103473">
    <property type="entry name" value="MFS general substrate transporter"/>
    <property type="match status" value="1"/>
</dbReference>
<reference evidence="10" key="1">
    <citation type="submission" date="2022-01" db="EMBL/GenBank/DDBJ databases">
        <authorList>
            <person name="King R."/>
        </authorList>
    </citation>
    <scope>NUCLEOTIDE SEQUENCE</scope>
</reference>
<feature type="transmembrane region" description="Helical" evidence="8">
    <location>
        <begin position="118"/>
        <end position="142"/>
    </location>
</feature>
<feature type="transmembrane region" description="Helical" evidence="8">
    <location>
        <begin position="325"/>
        <end position="346"/>
    </location>
</feature>
<evidence type="ECO:0000313" key="11">
    <source>
        <dbReference type="Proteomes" id="UP001153737"/>
    </source>
</evidence>
<dbReference type="EMBL" id="OU896717">
    <property type="protein sequence ID" value="CAH1118548.1"/>
    <property type="molecule type" value="Genomic_DNA"/>
</dbReference>
<feature type="transmembrane region" description="Helical" evidence="8">
    <location>
        <begin position="94"/>
        <end position="112"/>
    </location>
</feature>
<dbReference type="PANTHER" id="PTHR48021:SF46">
    <property type="entry name" value="MAJOR FACILITATOR SUPERFAMILY (MFS) PROFILE DOMAIN-CONTAINING PROTEIN"/>
    <property type="match status" value="1"/>
</dbReference>
<sequence>MLTKFRNPFITFLEKNDGRLTSQYVVTFCACICQFSSGLSYSWIIPSLNKVMSDEYPFKMSPDEASYLAIMNQIGYVVGAVMSAHLMDILGRKWTLVWTSLPMVASFLMISLCDYSNILLYVARVLGGIGEACATGIVGIYIAEIASPAHRGMLVNSINIAYIISAILICLYGYYLSLQAAALVSLAFPILFLLTFTSMPESPYYLLMKKDTEGARRSLRLLRRKEDIELEAISLQADVDRQMSERGGYRELFTIPANRRAICLMLCVKFLHLGTGFNAIGAYVQVLLEQERISAVWGMFVIGVLSAVVYISGNFLLDKLGRKKLAVISSTTTTICLLGISAFFLLRDSFRLDLSNLAWLLFVLVVCYYICFSGMSTVINVFATELFSNSVKAEGTALNMVIHGLGTMATTKYYQFAGDHIALFVPFLTFGLITLFGVFFFIFVMPETKGKTLEAIQVELKNKK</sequence>
<gene>
    <name evidence="10" type="ORF">PHAECO_LOCUS2689</name>
</gene>
<keyword evidence="6 8" id="KW-1133">Transmembrane helix</keyword>
<dbReference type="PROSITE" id="PS51257">
    <property type="entry name" value="PROKAR_LIPOPROTEIN"/>
    <property type="match status" value="1"/>
</dbReference>
<keyword evidence="11" id="KW-1185">Reference proteome</keyword>
<keyword evidence="5 8" id="KW-0812">Transmembrane</keyword>
<dbReference type="Pfam" id="PF00083">
    <property type="entry name" value="Sugar_tr"/>
    <property type="match status" value="1"/>
</dbReference>
<feature type="transmembrane region" description="Helical" evidence="8">
    <location>
        <begin position="358"/>
        <end position="383"/>
    </location>
</feature>
<evidence type="ECO:0000256" key="2">
    <source>
        <dbReference type="ARBA" id="ARBA00022448"/>
    </source>
</evidence>
<keyword evidence="3" id="KW-1003">Cell membrane</keyword>
<evidence type="ECO:0000313" key="10">
    <source>
        <dbReference type="EMBL" id="CAH1118548.1"/>
    </source>
</evidence>
<evidence type="ECO:0000256" key="4">
    <source>
        <dbReference type="ARBA" id="ARBA00022597"/>
    </source>
</evidence>
<evidence type="ECO:0000256" key="7">
    <source>
        <dbReference type="ARBA" id="ARBA00023136"/>
    </source>
</evidence>
<dbReference type="InterPro" id="IPR036259">
    <property type="entry name" value="MFS_trans_sf"/>
</dbReference>
<dbReference type="OrthoDB" id="6133115at2759"/>
<dbReference type="InterPro" id="IPR005828">
    <property type="entry name" value="MFS_sugar_transport-like"/>
</dbReference>
<keyword evidence="7 8" id="KW-0472">Membrane</keyword>
<name>A0A9P0DEQ2_PHACE</name>
<comment type="subcellular location">
    <subcellularLocation>
        <location evidence="1">Cell membrane</location>
        <topology evidence="1">Multi-pass membrane protein</topology>
    </subcellularLocation>
</comment>
<dbReference type="InterPro" id="IPR020846">
    <property type="entry name" value="MFS_dom"/>
</dbReference>
<evidence type="ECO:0000256" key="6">
    <source>
        <dbReference type="ARBA" id="ARBA00022989"/>
    </source>
</evidence>
<dbReference type="AlphaFoldDB" id="A0A9P0DEQ2"/>
<organism evidence="10 11">
    <name type="scientific">Phaedon cochleariae</name>
    <name type="common">Mustard beetle</name>
    <dbReference type="NCBI Taxonomy" id="80249"/>
    <lineage>
        <taxon>Eukaryota</taxon>
        <taxon>Metazoa</taxon>
        <taxon>Ecdysozoa</taxon>
        <taxon>Arthropoda</taxon>
        <taxon>Hexapoda</taxon>
        <taxon>Insecta</taxon>
        <taxon>Pterygota</taxon>
        <taxon>Neoptera</taxon>
        <taxon>Endopterygota</taxon>
        <taxon>Coleoptera</taxon>
        <taxon>Polyphaga</taxon>
        <taxon>Cucujiformia</taxon>
        <taxon>Chrysomeloidea</taxon>
        <taxon>Chrysomelidae</taxon>
        <taxon>Chrysomelinae</taxon>
        <taxon>Chrysomelini</taxon>
        <taxon>Phaedon</taxon>
    </lineage>
</organism>
<evidence type="ECO:0000256" key="1">
    <source>
        <dbReference type="ARBA" id="ARBA00004651"/>
    </source>
</evidence>
<evidence type="ECO:0000259" key="9">
    <source>
        <dbReference type="PROSITE" id="PS50850"/>
    </source>
</evidence>
<feature type="transmembrane region" description="Helical" evidence="8">
    <location>
        <begin position="261"/>
        <end position="283"/>
    </location>
</feature>
<protein>
    <recommendedName>
        <fullName evidence="9">Major facilitator superfamily (MFS) profile domain-containing protein</fullName>
    </recommendedName>
</protein>
<accession>A0A9P0DEQ2</accession>
<feature type="transmembrane region" description="Helical" evidence="8">
    <location>
        <begin position="180"/>
        <end position="199"/>
    </location>
</feature>
<reference evidence="10" key="2">
    <citation type="submission" date="2022-10" db="EMBL/GenBank/DDBJ databases">
        <authorList>
            <consortium name="ENA_rothamsted_submissions"/>
            <consortium name="culmorum"/>
            <person name="King R."/>
        </authorList>
    </citation>
    <scope>NUCLEOTIDE SEQUENCE</scope>
</reference>